<dbReference type="PANTHER" id="PTHR43201">
    <property type="entry name" value="ACYL-COA SYNTHETASE"/>
    <property type="match status" value="1"/>
</dbReference>
<feature type="domain" description="AMP-dependent synthetase/ligase" evidence="1">
    <location>
        <begin position="141"/>
        <end position="270"/>
    </location>
</feature>
<dbReference type="HOGENOM" id="CLU_673962_0_0_11"/>
<dbReference type="InterPro" id="IPR042099">
    <property type="entry name" value="ANL_N_sf"/>
</dbReference>
<dbReference type="GO" id="GO:0031956">
    <property type="term" value="F:medium-chain fatty acid-CoA ligase activity"/>
    <property type="evidence" value="ECO:0007669"/>
    <property type="project" value="TreeGrafter"/>
</dbReference>
<evidence type="ECO:0000313" key="4">
    <source>
        <dbReference type="Proteomes" id="UP000001937"/>
    </source>
</evidence>
<evidence type="ECO:0000313" key="3">
    <source>
        <dbReference type="EMBL" id="ABD11184.1"/>
    </source>
</evidence>
<dbReference type="Pfam" id="PF00501">
    <property type="entry name" value="AMP-binding"/>
    <property type="match status" value="1"/>
</dbReference>
<keyword evidence="4" id="KW-1185">Reference proteome</keyword>
<dbReference type="PhylomeDB" id="Q2JC08"/>
<name>Q2JC08_FRACC</name>
<dbReference type="STRING" id="106370.Francci3_1808"/>
<dbReference type="Pfam" id="PF13193">
    <property type="entry name" value="AMP-binding_C"/>
    <property type="match status" value="1"/>
</dbReference>
<dbReference type="GO" id="GO:0006631">
    <property type="term" value="P:fatty acid metabolic process"/>
    <property type="evidence" value="ECO:0007669"/>
    <property type="project" value="TreeGrafter"/>
</dbReference>
<dbReference type="InterPro" id="IPR025110">
    <property type="entry name" value="AMP-bd_C"/>
</dbReference>
<proteinExistence type="predicted"/>
<dbReference type="KEGG" id="fra:Francci3_1808"/>
<organism evidence="3 4">
    <name type="scientific">Frankia casuarinae (strain DSM 45818 / CECT 9043 / HFP020203 / CcI3)</name>
    <dbReference type="NCBI Taxonomy" id="106370"/>
    <lineage>
        <taxon>Bacteria</taxon>
        <taxon>Bacillati</taxon>
        <taxon>Actinomycetota</taxon>
        <taxon>Actinomycetes</taxon>
        <taxon>Frankiales</taxon>
        <taxon>Frankiaceae</taxon>
        <taxon>Frankia</taxon>
    </lineage>
</organism>
<keyword evidence="3" id="KW-0436">Ligase</keyword>
<dbReference type="eggNOG" id="COG0318">
    <property type="taxonomic scope" value="Bacteria"/>
</dbReference>
<sequence>MIDSGGACTFGQLGRDAHRLARDLGGEGGRGLLRPVTARSEADFLVEVFATWLAGGIPLPLSARGAAVSTPDFPRAPAGGCEPWKAIVGVCDGLYRPLVTHGEPPSVPRKALALGLRPDGRALIGSPLHLNGPFEFAVRQILLGGTVVICPVFTPQVWVTYAGRHRPTWAFLVPTQLRRLLDDAGETAVAKAASSVDRLVYSSQPCPPDLRGRLLALLGGDRLAEYYGTAEYDGTLRVGAADGGVPIDGAEIRITGPQRVPVPAGTVGTIEGRSRVGLASHPVPGACPPSGAWQSVGDRGHLDGTGRLHVASVAVPGRAIVGGVNVAVAQVRVVLAAHPAISDCTVSVVPDAVYGHRLTARACTRHPTLTAEEIHAYCATRLAAPERPSRLDLIRLSPSEATAHAVDL</sequence>
<feature type="domain" description="AMP-binding enzyme C-terminal" evidence="2">
    <location>
        <begin position="334"/>
        <end position="394"/>
    </location>
</feature>
<evidence type="ECO:0000259" key="2">
    <source>
        <dbReference type="Pfam" id="PF13193"/>
    </source>
</evidence>
<dbReference type="Proteomes" id="UP000001937">
    <property type="component" value="Chromosome"/>
</dbReference>
<accession>Q2JC08</accession>
<dbReference type="AlphaFoldDB" id="Q2JC08"/>
<dbReference type="SUPFAM" id="SSF56801">
    <property type="entry name" value="Acetyl-CoA synthetase-like"/>
    <property type="match status" value="1"/>
</dbReference>
<dbReference type="PANTHER" id="PTHR43201:SF32">
    <property type="entry name" value="2-SUCCINYLBENZOATE--COA LIGASE, CHLOROPLASTIC_PEROXISOMAL"/>
    <property type="match status" value="1"/>
</dbReference>
<dbReference type="Gene3D" id="3.40.50.12780">
    <property type="entry name" value="N-terminal domain of ligase-like"/>
    <property type="match status" value="2"/>
</dbReference>
<dbReference type="InterPro" id="IPR000873">
    <property type="entry name" value="AMP-dep_synth/lig_dom"/>
</dbReference>
<dbReference type="Gene3D" id="3.30.300.30">
    <property type="match status" value="1"/>
</dbReference>
<dbReference type="InterPro" id="IPR045851">
    <property type="entry name" value="AMP-bd_C_sf"/>
</dbReference>
<evidence type="ECO:0000259" key="1">
    <source>
        <dbReference type="Pfam" id="PF00501"/>
    </source>
</evidence>
<dbReference type="EMBL" id="CP000249">
    <property type="protein sequence ID" value="ABD11184.1"/>
    <property type="molecule type" value="Genomic_DNA"/>
</dbReference>
<gene>
    <name evidence="3" type="ordered locus">Francci3_1808</name>
</gene>
<protein>
    <submittedName>
        <fullName evidence="3">Acyl-CoA synthetases (AMP-forming)/AMP-acid ligases II-like</fullName>
    </submittedName>
</protein>
<reference evidence="3 4" key="1">
    <citation type="journal article" date="2007" name="Genome Res.">
        <title>Genome characteristics of facultatively symbiotic Frankia sp. strains reflect host range and host plant biogeography.</title>
        <authorList>
            <person name="Normand P."/>
            <person name="Lapierre P."/>
            <person name="Tisa L.S."/>
            <person name="Gogarten J.P."/>
            <person name="Alloisio N."/>
            <person name="Bagnarol E."/>
            <person name="Bassi C.A."/>
            <person name="Berry A.M."/>
            <person name="Bickhart D.M."/>
            <person name="Choisne N."/>
            <person name="Couloux A."/>
            <person name="Cournoyer B."/>
            <person name="Cruveiller S."/>
            <person name="Daubin V."/>
            <person name="Demange N."/>
            <person name="Francino M.P."/>
            <person name="Goltsman E."/>
            <person name="Huang Y."/>
            <person name="Kopp O.R."/>
            <person name="Labarre L."/>
            <person name="Lapidus A."/>
            <person name="Lavire C."/>
            <person name="Marechal J."/>
            <person name="Martinez M."/>
            <person name="Mastronunzio J.E."/>
            <person name="Mullin B.C."/>
            <person name="Niemann J."/>
            <person name="Pujic P."/>
            <person name="Rawnsley T."/>
            <person name="Rouy Z."/>
            <person name="Schenowitz C."/>
            <person name="Sellstedt A."/>
            <person name="Tavares F."/>
            <person name="Tomkins J.P."/>
            <person name="Vallenet D."/>
            <person name="Valverde C."/>
            <person name="Wall L.G."/>
            <person name="Wang Y."/>
            <person name="Medigue C."/>
            <person name="Benson D.R."/>
        </authorList>
    </citation>
    <scope>NUCLEOTIDE SEQUENCE [LARGE SCALE GENOMIC DNA]</scope>
    <source>
        <strain evidence="4">DSM 45818 / CECT 9043 / CcI3</strain>
    </source>
</reference>